<dbReference type="EMBL" id="CAMXCT010004524">
    <property type="protein sequence ID" value="CAI4009417.1"/>
    <property type="molecule type" value="Genomic_DNA"/>
</dbReference>
<reference evidence="2" key="1">
    <citation type="submission" date="2022-10" db="EMBL/GenBank/DDBJ databases">
        <authorList>
            <person name="Chen Y."/>
            <person name="Dougan E. K."/>
            <person name="Chan C."/>
            <person name="Rhodes N."/>
            <person name="Thang M."/>
        </authorList>
    </citation>
    <scope>NUCLEOTIDE SEQUENCE</scope>
</reference>
<dbReference type="Proteomes" id="UP001152797">
    <property type="component" value="Unassembled WGS sequence"/>
</dbReference>
<dbReference type="OrthoDB" id="433175at2759"/>
<evidence type="ECO:0000313" key="2">
    <source>
        <dbReference type="EMBL" id="CAI4009417.1"/>
    </source>
</evidence>
<evidence type="ECO:0000313" key="4">
    <source>
        <dbReference type="Proteomes" id="UP001152797"/>
    </source>
</evidence>
<proteinExistence type="predicted"/>
<dbReference type="EMBL" id="CAMXCT030004524">
    <property type="protein sequence ID" value="CAL4796729.1"/>
    <property type="molecule type" value="Genomic_DNA"/>
</dbReference>
<evidence type="ECO:0000256" key="1">
    <source>
        <dbReference type="SAM" id="MobiDB-lite"/>
    </source>
</evidence>
<keyword evidence="4" id="KW-1185">Reference proteome</keyword>
<name>A0A9P1GG66_9DINO</name>
<dbReference type="AlphaFoldDB" id="A0A9P1GG66"/>
<gene>
    <name evidence="2" type="ORF">C1SCF055_LOCUS34778</name>
</gene>
<sequence length="145" mass="16594">MDDKAAFPFGTLVGNEEKLAARLRGRPSSAPPRPSVRWKGTPRVPQTFDSLLRTGESTRLLGPKHNNFLEKVQRVVEQEEQKRKEDAQRASDGVAKRKINEERYLRPNFRNRTQAKPKVFSEVPLLATSESAVNWYMKHSRLPPS</sequence>
<feature type="region of interest" description="Disordered" evidence="1">
    <location>
        <begin position="22"/>
        <end position="43"/>
    </location>
</feature>
<organism evidence="2">
    <name type="scientific">Cladocopium goreaui</name>
    <dbReference type="NCBI Taxonomy" id="2562237"/>
    <lineage>
        <taxon>Eukaryota</taxon>
        <taxon>Sar</taxon>
        <taxon>Alveolata</taxon>
        <taxon>Dinophyceae</taxon>
        <taxon>Suessiales</taxon>
        <taxon>Symbiodiniaceae</taxon>
        <taxon>Cladocopium</taxon>
    </lineage>
</organism>
<protein>
    <submittedName>
        <fullName evidence="2">Uncharacterized protein</fullName>
    </submittedName>
</protein>
<evidence type="ECO:0000313" key="3">
    <source>
        <dbReference type="EMBL" id="CAL4796729.1"/>
    </source>
</evidence>
<comment type="caution">
    <text evidence="2">The sequence shown here is derived from an EMBL/GenBank/DDBJ whole genome shotgun (WGS) entry which is preliminary data.</text>
</comment>
<accession>A0A9P1GG66</accession>
<reference evidence="3 4" key="2">
    <citation type="submission" date="2024-05" db="EMBL/GenBank/DDBJ databases">
        <authorList>
            <person name="Chen Y."/>
            <person name="Shah S."/>
            <person name="Dougan E. K."/>
            <person name="Thang M."/>
            <person name="Chan C."/>
        </authorList>
    </citation>
    <scope>NUCLEOTIDE SEQUENCE [LARGE SCALE GENOMIC DNA]</scope>
</reference>
<feature type="region of interest" description="Disordered" evidence="1">
    <location>
        <begin position="79"/>
        <end position="99"/>
    </location>
</feature>
<dbReference type="EMBL" id="CAMXCT020004524">
    <property type="protein sequence ID" value="CAL1162792.1"/>
    <property type="molecule type" value="Genomic_DNA"/>
</dbReference>